<organism evidence="1 2">
    <name type="scientific">Periplaneta americana</name>
    <name type="common">American cockroach</name>
    <name type="synonym">Blatta americana</name>
    <dbReference type="NCBI Taxonomy" id="6978"/>
    <lineage>
        <taxon>Eukaryota</taxon>
        <taxon>Metazoa</taxon>
        <taxon>Ecdysozoa</taxon>
        <taxon>Arthropoda</taxon>
        <taxon>Hexapoda</taxon>
        <taxon>Insecta</taxon>
        <taxon>Pterygota</taxon>
        <taxon>Neoptera</taxon>
        <taxon>Polyneoptera</taxon>
        <taxon>Dictyoptera</taxon>
        <taxon>Blattodea</taxon>
        <taxon>Blattoidea</taxon>
        <taxon>Blattidae</taxon>
        <taxon>Blattinae</taxon>
        <taxon>Periplaneta</taxon>
    </lineage>
</organism>
<protein>
    <submittedName>
        <fullName evidence="1">Uncharacterized protein</fullName>
    </submittedName>
</protein>
<dbReference type="EMBL" id="JAJSOF020000038">
    <property type="protein sequence ID" value="KAJ4427816.1"/>
    <property type="molecule type" value="Genomic_DNA"/>
</dbReference>
<sequence>MAGLCESGNELMGSLKASNSGVISTLHYRDSVSYPRIRDCTMVHPWLLAADYRLSLSTAEEEGKTTSSSREVVAGDVYDYIHTLRRRSTYLNAVSHLISSSTRTLLLFTISSSASFSSQFLLSQ</sequence>
<name>A0ABQ8S1M4_PERAM</name>
<proteinExistence type="predicted"/>
<evidence type="ECO:0000313" key="2">
    <source>
        <dbReference type="Proteomes" id="UP001148838"/>
    </source>
</evidence>
<comment type="caution">
    <text evidence="1">The sequence shown here is derived from an EMBL/GenBank/DDBJ whole genome shotgun (WGS) entry which is preliminary data.</text>
</comment>
<dbReference type="Proteomes" id="UP001148838">
    <property type="component" value="Unassembled WGS sequence"/>
</dbReference>
<reference evidence="1 2" key="1">
    <citation type="journal article" date="2022" name="Allergy">
        <title>Genome assembly and annotation of Periplaneta americana reveal a comprehensive cockroach allergen profile.</title>
        <authorList>
            <person name="Wang L."/>
            <person name="Xiong Q."/>
            <person name="Saelim N."/>
            <person name="Wang L."/>
            <person name="Nong W."/>
            <person name="Wan A.T."/>
            <person name="Shi M."/>
            <person name="Liu X."/>
            <person name="Cao Q."/>
            <person name="Hui J.H.L."/>
            <person name="Sookrung N."/>
            <person name="Leung T.F."/>
            <person name="Tungtrongchitr A."/>
            <person name="Tsui S.K.W."/>
        </authorList>
    </citation>
    <scope>NUCLEOTIDE SEQUENCE [LARGE SCALE GENOMIC DNA]</scope>
    <source>
        <strain evidence="1">PWHHKU_190912</strain>
    </source>
</reference>
<evidence type="ECO:0000313" key="1">
    <source>
        <dbReference type="EMBL" id="KAJ4427816.1"/>
    </source>
</evidence>
<keyword evidence="2" id="KW-1185">Reference proteome</keyword>
<gene>
    <name evidence="1" type="ORF">ANN_25524</name>
</gene>
<accession>A0ABQ8S1M4</accession>